<dbReference type="OrthoDB" id="4557972at2"/>
<protein>
    <submittedName>
        <fullName evidence="1">Uncharacterized protein</fullName>
    </submittedName>
</protein>
<comment type="caution">
    <text evidence="1">The sequence shown here is derived from an EMBL/GenBank/DDBJ whole genome shotgun (WGS) entry which is preliminary data.</text>
</comment>
<name>A0A5N0EN28_9NOCA</name>
<dbReference type="EMBL" id="VXLC01000001">
    <property type="protein sequence ID" value="KAA8890383.1"/>
    <property type="molecule type" value="Genomic_DNA"/>
</dbReference>
<sequence length="121" mass="13465">MSSHLVFQLYCTPVEAEAVCSALTRGIARFAEFGDARIEIERQAETDYEMHLNWAAQHPGQDPGDRAYFLLQAQSATDIPESVLREAESALWEWIDSTYHGDSDEIVEVHAASHAGTKLAD</sequence>
<evidence type="ECO:0000313" key="1">
    <source>
        <dbReference type="EMBL" id="KAA8890383.1"/>
    </source>
</evidence>
<proteinExistence type="predicted"/>
<evidence type="ECO:0000313" key="2">
    <source>
        <dbReference type="Proteomes" id="UP000323876"/>
    </source>
</evidence>
<organism evidence="1 2">
    <name type="scientific">Nocardia colli</name>
    <dbReference type="NCBI Taxonomy" id="2545717"/>
    <lineage>
        <taxon>Bacteria</taxon>
        <taxon>Bacillati</taxon>
        <taxon>Actinomycetota</taxon>
        <taxon>Actinomycetes</taxon>
        <taxon>Mycobacteriales</taxon>
        <taxon>Nocardiaceae</taxon>
        <taxon>Nocardia</taxon>
    </lineage>
</organism>
<accession>A0A5N0EN28</accession>
<gene>
    <name evidence="1" type="ORF">F3087_03550</name>
</gene>
<reference evidence="1 2" key="1">
    <citation type="submission" date="2019-09" db="EMBL/GenBank/DDBJ databases">
        <authorList>
            <person name="Wang X."/>
        </authorList>
    </citation>
    <scope>NUCLEOTIDE SEQUENCE [LARGE SCALE GENOMIC DNA]</scope>
    <source>
        <strain evidence="1 2">CICC 11023</strain>
    </source>
</reference>
<keyword evidence="2" id="KW-1185">Reference proteome</keyword>
<dbReference type="AlphaFoldDB" id="A0A5N0EN28"/>
<dbReference type="Proteomes" id="UP000323876">
    <property type="component" value="Unassembled WGS sequence"/>
</dbReference>
<dbReference type="RefSeq" id="WP_150400295.1">
    <property type="nucleotide sequence ID" value="NZ_VXLC01000001.1"/>
</dbReference>